<evidence type="ECO:0000256" key="2">
    <source>
        <dbReference type="ARBA" id="ARBA00023136"/>
    </source>
</evidence>
<accession>A0A8J4SWK5</accession>
<dbReference type="SMART" id="SM00228">
    <property type="entry name" value="PDZ"/>
    <property type="match status" value="2"/>
</dbReference>
<evidence type="ECO:0000313" key="6">
    <source>
        <dbReference type="EMBL" id="KAF5400046.1"/>
    </source>
</evidence>
<feature type="region of interest" description="Disordered" evidence="3">
    <location>
        <begin position="561"/>
        <end position="598"/>
    </location>
</feature>
<feature type="region of interest" description="Disordered" evidence="3">
    <location>
        <begin position="207"/>
        <end position="254"/>
    </location>
</feature>
<dbReference type="EMBL" id="LUCH01003512">
    <property type="protein sequence ID" value="KAF5400046.1"/>
    <property type="molecule type" value="Genomic_DNA"/>
</dbReference>
<evidence type="ECO:0000313" key="7">
    <source>
        <dbReference type="Proteomes" id="UP000748531"/>
    </source>
</evidence>
<comment type="subcellular location">
    <subcellularLocation>
        <location evidence="1">Membrane</location>
    </subcellularLocation>
</comment>
<feature type="domain" description="PDZ" evidence="4">
    <location>
        <begin position="286"/>
        <end position="375"/>
    </location>
</feature>
<keyword evidence="2" id="KW-0472">Membrane</keyword>
<dbReference type="GO" id="GO:0031594">
    <property type="term" value="C:neuromuscular junction"/>
    <property type="evidence" value="ECO:0007669"/>
    <property type="project" value="TreeGrafter"/>
</dbReference>
<dbReference type="GO" id="GO:0016323">
    <property type="term" value="C:basolateral plasma membrane"/>
    <property type="evidence" value="ECO:0007669"/>
    <property type="project" value="TreeGrafter"/>
</dbReference>
<feature type="compositionally biased region" description="Basic residues" evidence="3">
    <location>
        <begin position="229"/>
        <end position="242"/>
    </location>
</feature>
<dbReference type="GO" id="GO:0007268">
    <property type="term" value="P:chemical synaptic transmission"/>
    <property type="evidence" value="ECO:0007669"/>
    <property type="project" value="TreeGrafter"/>
</dbReference>
<feature type="region of interest" description="Disordered" evidence="3">
    <location>
        <begin position="453"/>
        <end position="488"/>
    </location>
</feature>
<name>A0A8J4SWK5_9TREM</name>
<comment type="caution">
    <text evidence="6">The sequence shown here is derived from an EMBL/GenBank/DDBJ whole genome shotgun (WGS) entry which is preliminary data.</text>
</comment>
<dbReference type="PROSITE" id="PS51022">
    <property type="entry name" value="L27"/>
    <property type="match status" value="1"/>
</dbReference>
<proteinExistence type="predicted"/>
<dbReference type="PANTHER" id="PTHR23119:SF51">
    <property type="entry name" value="DISKS LARGE 1 TUMOR SUPPRESSOR PROTEIN"/>
    <property type="match status" value="1"/>
</dbReference>
<dbReference type="GO" id="GO:0097120">
    <property type="term" value="P:receptor localization to synapse"/>
    <property type="evidence" value="ECO:0007669"/>
    <property type="project" value="TreeGrafter"/>
</dbReference>
<dbReference type="GO" id="GO:0019901">
    <property type="term" value="F:protein kinase binding"/>
    <property type="evidence" value="ECO:0007669"/>
    <property type="project" value="TreeGrafter"/>
</dbReference>
<protein>
    <submittedName>
        <fullName evidence="6">Uncharacterized protein</fullName>
    </submittedName>
</protein>
<dbReference type="Pfam" id="PF00595">
    <property type="entry name" value="PDZ"/>
    <property type="match status" value="2"/>
</dbReference>
<dbReference type="GO" id="GO:0098839">
    <property type="term" value="C:postsynaptic density membrane"/>
    <property type="evidence" value="ECO:0007669"/>
    <property type="project" value="TreeGrafter"/>
</dbReference>
<dbReference type="PROSITE" id="PS50106">
    <property type="entry name" value="PDZ"/>
    <property type="match status" value="3"/>
</dbReference>
<dbReference type="SMART" id="SM00569">
    <property type="entry name" value="L27"/>
    <property type="match status" value="1"/>
</dbReference>
<dbReference type="CDD" id="cd00136">
    <property type="entry name" value="PDZ_canonical"/>
    <property type="match status" value="1"/>
</dbReference>
<dbReference type="GO" id="GO:0099072">
    <property type="term" value="P:regulation of postsynaptic membrane neurotransmitter receptor levels"/>
    <property type="evidence" value="ECO:0007669"/>
    <property type="project" value="TreeGrafter"/>
</dbReference>
<dbReference type="OrthoDB" id="78824at2759"/>
<feature type="region of interest" description="Disordered" evidence="3">
    <location>
        <begin position="744"/>
        <end position="793"/>
    </location>
</feature>
<feature type="region of interest" description="Disordered" evidence="3">
    <location>
        <begin position="698"/>
        <end position="732"/>
    </location>
</feature>
<feature type="compositionally biased region" description="Low complexity" evidence="3">
    <location>
        <begin position="415"/>
        <end position="433"/>
    </location>
</feature>
<dbReference type="GO" id="GO:0043113">
    <property type="term" value="P:receptor clustering"/>
    <property type="evidence" value="ECO:0007669"/>
    <property type="project" value="TreeGrafter"/>
</dbReference>
<feature type="domain" description="L27" evidence="5">
    <location>
        <begin position="10"/>
        <end position="70"/>
    </location>
</feature>
<evidence type="ECO:0000256" key="1">
    <source>
        <dbReference type="ARBA" id="ARBA00004370"/>
    </source>
</evidence>
<dbReference type="InterPro" id="IPR001478">
    <property type="entry name" value="PDZ"/>
</dbReference>
<dbReference type="GO" id="GO:0098609">
    <property type="term" value="P:cell-cell adhesion"/>
    <property type="evidence" value="ECO:0007669"/>
    <property type="project" value="TreeGrafter"/>
</dbReference>
<dbReference type="InterPro" id="IPR036892">
    <property type="entry name" value="L27_dom_sf"/>
</dbReference>
<dbReference type="Gene3D" id="1.10.287.470">
    <property type="entry name" value="Helix hairpin bin"/>
    <property type="match status" value="1"/>
</dbReference>
<dbReference type="Pfam" id="PF09058">
    <property type="entry name" value="L27_1"/>
    <property type="match status" value="1"/>
</dbReference>
<dbReference type="InterPro" id="IPR015143">
    <property type="entry name" value="L27_1"/>
</dbReference>
<gene>
    <name evidence="6" type="ORF">PHET_05754</name>
</gene>
<dbReference type="InterPro" id="IPR050614">
    <property type="entry name" value="Synaptic_Scaffolding_LAP-MAGUK"/>
</dbReference>
<keyword evidence="7" id="KW-1185">Reference proteome</keyword>
<organism evidence="6 7">
    <name type="scientific">Paragonimus heterotremus</name>
    <dbReference type="NCBI Taxonomy" id="100268"/>
    <lineage>
        <taxon>Eukaryota</taxon>
        <taxon>Metazoa</taxon>
        <taxon>Spiralia</taxon>
        <taxon>Lophotrochozoa</taxon>
        <taxon>Platyhelminthes</taxon>
        <taxon>Trematoda</taxon>
        <taxon>Digenea</taxon>
        <taxon>Plagiorchiida</taxon>
        <taxon>Troglotremata</taxon>
        <taxon>Troglotrematidae</taxon>
        <taxon>Paragonimus</taxon>
    </lineage>
</organism>
<dbReference type="Proteomes" id="UP000748531">
    <property type="component" value="Unassembled WGS sequence"/>
</dbReference>
<dbReference type="GO" id="GO:0045197">
    <property type="term" value="P:establishment or maintenance of epithelial cell apical/basal polarity"/>
    <property type="evidence" value="ECO:0007669"/>
    <property type="project" value="TreeGrafter"/>
</dbReference>
<dbReference type="AlphaFoldDB" id="A0A8J4SWK5"/>
<dbReference type="SUPFAM" id="SSF50156">
    <property type="entry name" value="PDZ domain-like"/>
    <property type="match status" value="3"/>
</dbReference>
<reference evidence="6" key="1">
    <citation type="submission" date="2019-05" db="EMBL/GenBank/DDBJ databases">
        <title>Annotation for the trematode Paragonimus heterotremus.</title>
        <authorList>
            <person name="Choi Y.-J."/>
        </authorList>
    </citation>
    <scope>NUCLEOTIDE SEQUENCE</scope>
    <source>
        <strain evidence="6">LC</strain>
    </source>
</reference>
<feature type="domain" description="PDZ" evidence="4">
    <location>
        <begin position="603"/>
        <end position="691"/>
    </location>
</feature>
<feature type="domain" description="PDZ" evidence="4">
    <location>
        <begin position="846"/>
        <end position="914"/>
    </location>
</feature>
<evidence type="ECO:0000259" key="4">
    <source>
        <dbReference type="PROSITE" id="PS50106"/>
    </source>
</evidence>
<evidence type="ECO:0000256" key="3">
    <source>
        <dbReference type="SAM" id="MobiDB-lite"/>
    </source>
</evidence>
<dbReference type="InterPro" id="IPR004172">
    <property type="entry name" value="L27_dom"/>
</dbReference>
<dbReference type="SUPFAM" id="SSF101288">
    <property type="entry name" value="L27 domain"/>
    <property type="match status" value="1"/>
</dbReference>
<feature type="region of interest" description="Disordered" evidence="3">
    <location>
        <begin position="394"/>
        <end position="433"/>
    </location>
</feature>
<dbReference type="GO" id="GO:0043005">
    <property type="term" value="C:neuron projection"/>
    <property type="evidence" value="ECO:0007669"/>
    <property type="project" value="TreeGrafter"/>
</dbReference>
<dbReference type="PANTHER" id="PTHR23119">
    <property type="entry name" value="DISCS LARGE"/>
    <property type="match status" value="1"/>
</dbReference>
<sequence>MISGVLFRLLNSDAHLALDQLAEYRNHLDHRLDAPLVSALTRLMNVFQSRLFLALLDIQDFYELTLLDPDKNNDEKTAAALDVAMRWENISSPSLVASTIDLRRSNSSNGLSCPMDRARSLYQLHLMEANDTEKSKPYTLQREPQGEFDIGLSHPDRRRPYPDIPLNQSNSTLSFSMLNCTPSMTSPYQWASTMPGRTPDSVVGSNEMGHFSGQTSDSQARECVSKQKPVAKPRQRRLKRTKSTSATPISPPVNWINTNMLEDRVVEDRTDGSQWGAFRHLPVTTEVIIDRTPQGFGFSIAGGWDDRTGSAEMNTGIYVTRVLPGGAAERDGGLRLGDRILSVNGVSLVGVSHEEAVHALQLAGSRLKLVIERRDALSLIETMESPIVSSYRLHTSKATDKNPVAPSTFSPGPQTTASGSAASTGSAGAMSMSSAGLTNTSLVSGSLFDPGASKQTLNSSSGVHSAERVRSTPPAVHGRTLATEMSNSNVTAPAVMLENRHKASGGDQTKKTASATVLSAPGYRRNRRATTTSGFPAFSWCTGLHKTTGCAALLGGSVQRGSTSHIASGRRSPREPHQKPARTRTSSGSRPVPPPSPGPVVVEVVLIRGTRSGLGFSIAGGVGNETVDGDSGIFVTKLTPGGVAETDGRMTIGDRIVQVNETSLVEVSHEQAVEALKHAGEQVRLILVKQSARPPLPTLRARTAISEPETPQATPMMGSLDVSTSPADSQMAVKPLPQNECTSKLATHRRHSAPFSPTPRIEEPEVGSSRDGQEEGEEEEDQQHQTKEDINPSSFVFKGQELLEAQMAGIVDYAAAASVAELVTRWPKARLVTLHRSVKPAATSSTVRASRGKSRHRSYSVRGSLGLNIVGGDGSEATFVSQVHPDRPAGLSKRVFVGDRVLAVSAISKVIHDLFILLRFVC</sequence>
<dbReference type="CDD" id="cd06724">
    <property type="entry name" value="PDZ2_Dlg1-2-4-like"/>
    <property type="match status" value="1"/>
</dbReference>
<feature type="region of interest" description="Disordered" evidence="3">
    <location>
        <begin position="502"/>
        <end position="529"/>
    </location>
</feature>
<feature type="compositionally biased region" description="Polar residues" evidence="3">
    <location>
        <begin position="453"/>
        <end position="463"/>
    </location>
</feature>
<dbReference type="InterPro" id="IPR036034">
    <property type="entry name" value="PDZ_sf"/>
</dbReference>
<evidence type="ECO:0000259" key="5">
    <source>
        <dbReference type="PROSITE" id="PS51022"/>
    </source>
</evidence>
<feature type="compositionally biased region" description="Polar residues" evidence="3">
    <location>
        <begin position="405"/>
        <end position="414"/>
    </location>
</feature>
<dbReference type="Gene3D" id="2.30.42.10">
    <property type="match status" value="3"/>
</dbReference>